<evidence type="ECO:0000256" key="9">
    <source>
        <dbReference type="ARBA" id="ARBA00022989"/>
    </source>
</evidence>
<gene>
    <name evidence="16" type="ORF">Rsub_10983</name>
</gene>
<dbReference type="GO" id="GO:0016192">
    <property type="term" value="P:vesicle-mediated transport"/>
    <property type="evidence" value="ECO:0007669"/>
    <property type="project" value="InterPro"/>
</dbReference>
<feature type="region of interest" description="Disordered" evidence="13">
    <location>
        <begin position="1"/>
        <end position="21"/>
    </location>
</feature>
<dbReference type="InterPro" id="IPR015421">
    <property type="entry name" value="PyrdxlP-dep_Trfase_major"/>
</dbReference>
<dbReference type="InParanoid" id="A0A2V0PK84"/>
<evidence type="ECO:0000256" key="2">
    <source>
        <dbReference type="ARBA" id="ARBA00004141"/>
    </source>
</evidence>
<dbReference type="InterPro" id="IPR000192">
    <property type="entry name" value="Aminotrans_V_dom"/>
</dbReference>
<comment type="similarity">
    <text evidence="3 11">Belongs to the class-V pyridoxal-phosphate-dependent aminotransferase family.</text>
</comment>
<accession>A0A2V0PK84</accession>
<organism evidence="16 17">
    <name type="scientific">Raphidocelis subcapitata</name>
    <dbReference type="NCBI Taxonomy" id="307507"/>
    <lineage>
        <taxon>Eukaryota</taxon>
        <taxon>Viridiplantae</taxon>
        <taxon>Chlorophyta</taxon>
        <taxon>core chlorophytes</taxon>
        <taxon>Chlorophyceae</taxon>
        <taxon>CS clade</taxon>
        <taxon>Sphaeropleales</taxon>
        <taxon>Selenastraceae</taxon>
        <taxon>Raphidocelis</taxon>
    </lineage>
</organism>
<evidence type="ECO:0000313" key="16">
    <source>
        <dbReference type="EMBL" id="GBF98320.1"/>
    </source>
</evidence>
<reference evidence="16 17" key="1">
    <citation type="journal article" date="2018" name="Sci. Rep.">
        <title>Raphidocelis subcapitata (=Pseudokirchneriella subcapitata) provides an insight into genome evolution and environmental adaptations in the Sphaeropleales.</title>
        <authorList>
            <person name="Suzuki S."/>
            <person name="Yamaguchi H."/>
            <person name="Nakajima N."/>
            <person name="Kawachi M."/>
        </authorList>
    </citation>
    <scope>NUCLEOTIDE SEQUENCE [LARGE SCALE GENOMIC DNA]</scope>
    <source>
        <strain evidence="16 17">NIES-35</strain>
    </source>
</reference>
<comment type="subcellular location">
    <subcellularLocation>
        <location evidence="2">Membrane</location>
        <topology evidence="2">Multi-pass membrane protein</topology>
    </subcellularLocation>
</comment>
<evidence type="ECO:0000256" key="7">
    <source>
        <dbReference type="ARBA" id="ARBA00022692"/>
    </source>
</evidence>
<evidence type="ECO:0000256" key="5">
    <source>
        <dbReference type="ARBA" id="ARBA00022576"/>
    </source>
</evidence>
<dbReference type="GO" id="GO:0008453">
    <property type="term" value="F:alanine-glyoxylate transaminase activity"/>
    <property type="evidence" value="ECO:0007669"/>
    <property type="project" value="UniProtKB-EC"/>
</dbReference>
<dbReference type="SUPFAM" id="SSF53383">
    <property type="entry name" value="PLP-dependent transferases"/>
    <property type="match status" value="1"/>
</dbReference>
<keyword evidence="7 14" id="KW-0812">Transmembrane</keyword>
<evidence type="ECO:0000256" key="4">
    <source>
        <dbReference type="ARBA" id="ARBA00013049"/>
    </source>
</evidence>
<dbReference type="EMBL" id="BDRX01000121">
    <property type="protein sequence ID" value="GBF98320.1"/>
    <property type="molecule type" value="Genomic_DNA"/>
</dbReference>
<keyword evidence="10 14" id="KW-0472">Membrane</keyword>
<keyword evidence="8" id="KW-0663">Pyridoxal phosphate</keyword>
<dbReference type="GO" id="GO:0004760">
    <property type="term" value="F:L-serine-pyruvate transaminase activity"/>
    <property type="evidence" value="ECO:0007669"/>
    <property type="project" value="TreeGrafter"/>
</dbReference>
<evidence type="ECO:0000256" key="8">
    <source>
        <dbReference type="ARBA" id="ARBA00022898"/>
    </source>
</evidence>
<dbReference type="InterPro" id="IPR020578">
    <property type="entry name" value="Aminotrans_V_PyrdxlP_BS"/>
</dbReference>
<dbReference type="PANTHER" id="PTHR21152:SF40">
    <property type="entry name" value="ALANINE--GLYOXYLATE AMINOTRANSFERASE"/>
    <property type="match status" value="1"/>
</dbReference>
<evidence type="ECO:0000256" key="11">
    <source>
        <dbReference type="RuleBase" id="RU004075"/>
    </source>
</evidence>
<dbReference type="GO" id="GO:0016020">
    <property type="term" value="C:membrane"/>
    <property type="evidence" value="ECO:0007669"/>
    <property type="project" value="UniProtKB-SubCell"/>
</dbReference>
<feature type="domain" description="Aminotransferase class V" evidence="15">
    <location>
        <begin position="56"/>
        <end position="247"/>
    </location>
</feature>
<evidence type="ECO:0000256" key="10">
    <source>
        <dbReference type="ARBA" id="ARBA00023136"/>
    </source>
</evidence>
<keyword evidence="6" id="KW-0808">Transferase</keyword>
<dbReference type="FunFam" id="3.40.640.10:FF:000027">
    <property type="entry name" value="Serine--pyruvate aminotransferase, mitochondrial"/>
    <property type="match status" value="1"/>
</dbReference>
<keyword evidence="5" id="KW-0032">Aminotransferase</keyword>
<dbReference type="OrthoDB" id="7403325at2759"/>
<dbReference type="Proteomes" id="UP000247498">
    <property type="component" value="Unassembled WGS sequence"/>
</dbReference>
<dbReference type="InterPro" id="IPR007305">
    <property type="entry name" value="Vesicle_transpt_Got1/SFT2"/>
</dbReference>
<dbReference type="STRING" id="307507.A0A2V0PK84"/>
<comment type="cofactor">
    <cofactor evidence="1 12">
        <name>pyridoxal 5'-phosphate</name>
        <dbReference type="ChEBI" id="CHEBI:597326"/>
    </cofactor>
</comment>
<evidence type="ECO:0000259" key="15">
    <source>
        <dbReference type="Pfam" id="PF00266"/>
    </source>
</evidence>
<evidence type="ECO:0000256" key="3">
    <source>
        <dbReference type="ARBA" id="ARBA00009236"/>
    </source>
</evidence>
<feature type="transmembrane region" description="Helical" evidence="14">
    <location>
        <begin position="290"/>
        <end position="310"/>
    </location>
</feature>
<feature type="transmembrane region" description="Helical" evidence="14">
    <location>
        <begin position="317"/>
        <end position="338"/>
    </location>
</feature>
<dbReference type="Pfam" id="PF04178">
    <property type="entry name" value="Got1"/>
    <property type="match status" value="1"/>
</dbReference>
<evidence type="ECO:0000313" key="17">
    <source>
        <dbReference type="Proteomes" id="UP000247498"/>
    </source>
</evidence>
<evidence type="ECO:0000256" key="12">
    <source>
        <dbReference type="RuleBase" id="RU004504"/>
    </source>
</evidence>
<dbReference type="PROSITE" id="PS00595">
    <property type="entry name" value="AA_TRANSFER_CLASS_5"/>
    <property type="match status" value="1"/>
</dbReference>
<evidence type="ECO:0000256" key="14">
    <source>
        <dbReference type="SAM" id="Phobius"/>
    </source>
</evidence>
<dbReference type="PANTHER" id="PTHR21152">
    <property type="entry name" value="AMINOTRANSFERASE CLASS V"/>
    <property type="match status" value="1"/>
</dbReference>
<dbReference type="GO" id="GO:0012505">
    <property type="term" value="C:endomembrane system"/>
    <property type="evidence" value="ECO:0007669"/>
    <property type="project" value="UniProtKB-ARBA"/>
</dbReference>
<dbReference type="GO" id="GO:0019265">
    <property type="term" value="P:glycine biosynthetic process, by transamination of glyoxylate"/>
    <property type="evidence" value="ECO:0007669"/>
    <property type="project" value="TreeGrafter"/>
</dbReference>
<evidence type="ECO:0000256" key="6">
    <source>
        <dbReference type="ARBA" id="ARBA00022679"/>
    </source>
</evidence>
<dbReference type="Gene3D" id="3.40.640.10">
    <property type="entry name" value="Type I PLP-dependent aspartate aminotransferase-like (Major domain)"/>
    <property type="match status" value="1"/>
</dbReference>
<sequence>MVAAHAGRPGEDVSAVSSEHRGIAGPLQVPSRMLMGPGPSNAHPRVLAAQTLPLLGHMHPSFFKIMDEIQGGLRYLFQTSSPYTLCISGTGHAGMEAVIANLLEPGDKILVGNNGIWGERVSDMAARFRAEVVQLRAPAGRTFSTAELKAALTQHRPAVLFLVQGESSTGAHQARARARGALGDGLGEACRAAGTLLVVDAVASLGGVPFLGDEWGVDAAYTGSQKCLSAPPGAAPLFLGERALAKLRGRASKPATYNLDLNLIGDYWGCTFFLMGPSKQFSNMTSGGRWAASLVYVGAIVATLVIAFTVKGIPGGVLVIVMIVLQFIAALWYCATYVPGGPELLAKCFGIKT</sequence>
<dbReference type="AlphaFoldDB" id="A0A2V0PK84"/>
<keyword evidence="17" id="KW-1185">Reference proteome</keyword>
<comment type="caution">
    <text evidence="16">The sequence shown here is derived from an EMBL/GenBank/DDBJ whole genome shotgun (WGS) entry which is preliminary data.</text>
</comment>
<dbReference type="Pfam" id="PF00266">
    <property type="entry name" value="Aminotran_5"/>
    <property type="match status" value="1"/>
</dbReference>
<name>A0A2V0PK84_9CHLO</name>
<dbReference type="GO" id="GO:0005777">
    <property type="term" value="C:peroxisome"/>
    <property type="evidence" value="ECO:0007669"/>
    <property type="project" value="TreeGrafter"/>
</dbReference>
<dbReference type="InterPro" id="IPR015424">
    <property type="entry name" value="PyrdxlP-dep_Trfase"/>
</dbReference>
<evidence type="ECO:0000256" key="13">
    <source>
        <dbReference type="SAM" id="MobiDB-lite"/>
    </source>
</evidence>
<protein>
    <recommendedName>
        <fullName evidence="4">alanine--glyoxylate transaminase</fullName>
        <ecNumber evidence="4">2.6.1.44</ecNumber>
    </recommendedName>
</protein>
<keyword evidence="9 14" id="KW-1133">Transmembrane helix</keyword>
<evidence type="ECO:0000256" key="1">
    <source>
        <dbReference type="ARBA" id="ARBA00001933"/>
    </source>
</evidence>
<dbReference type="EC" id="2.6.1.44" evidence="4"/>
<proteinExistence type="inferred from homology"/>